<evidence type="ECO:0000256" key="8">
    <source>
        <dbReference type="SAM" id="Phobius"/>
    </source>
</evidence>
<dbReference type="Pfam" id="PF00560">
    <property type="entry name" value="LRR_1"/>
    <property type="match status" value="2"/>
</dbReference>
<dbReference type="Gene3D" id="3.80.10.10">
    <property type="entry name" value="Ribonuclease Inhibitor"/>
    <property type="match status" value="1"/>
</dbReference>
<keyword evidence="7" id="KW-0325">Glycoprotein</keyword>
<evidence type="ECO:0000256" key="6">
    <source>
        <dbReference type="ARBA" id="ARBA00023170"/>
    </source>
</evidence>
<dbReference type="PANTHER" id="PTHR48063">
    <property type="entry name" value="LRR RECEPTOR-LIKE KINASE"/>
    <property type="match status" value="1"/>
</dbReference>
<evidence type="ECO:0000313" key="9">
    <source>
        <dbReference type="EMBL" id="QCE05421.1"/>
    </source>
</evidence>
<evidence type="ECO:0000256" key="2">
    <source>
        <dbReference type="ARBA" id="ARBA00022692"/>
    </source>
</evidence>
<dbReference type="EMBL" id="CP039353">
    <property type="protein sequence ID" value="QCE05421.1"/>
    <property type="molecule type" value="Genomic_DNA"/>
</dbReference>
<proteinExistence type="predicted"/>
<keyword evidence="2 8" id="KW-0812">Transmembrane</keyword>
<keyword evidence="10" id="KW-1185">Reference proteome</keyword>
<organism evidence="9 10">
    <name type="scientific">Vigna unguiculata</name>
    <name type="common">Cowpea</name>
    <dbReference type="NCBI Taxonomy" id="3917"/>
    <lineage>
        <taxon>Eukaryota</taxon>
        <taxon>Viridiplantae</taxon>
        <taxon>Streptophyta</taxon>
        <taxon>Embryophyta</taxon>
        <taxon>Tracheophyta</taxon>
        <taxon>Spermatophyta</taxon>
        <taxon>Magnoliopsida</taxon>
        <taxon>eudicotyledons</taxon>
        <taxon>Gunneridae</taxon>
        <taxon>Pentapetalae</taxon>
        <taxon>rosids</taxon>
        <taxon>fabids</taxon>
        <taxon>Fabales</taxon>
        <taxon>Fabaceae</taxon>
        <taxon>Papilionoideae</taxon>
        <taxon>50 kb inversion clade</taxon>
        <taxon>NPAAA clade</taxon>
        <taxon>indigoferoid/millettioid clade</taxon>
        <taxon>Phaseoleae</taxon>
        <taxon>Vigna</taxon>
    </lineage>
</organism>
<comment type="subcellular location">
    <subcellularLocation>
        <location evidence="1">Membrane</location>
        <topology evidence="1">Single-pass type I membrane protein</topology>
    </subcellularLocation>
</comment>
<keyword evidence="6" id="KW-0675">Receptor</keyword>
<evidence type="ECO:0000313" key="10">
    <source>
        <dbReference type="Proteomes" id="UP000501690"/>
    </source>
</evidence>
<name>A0A4D6MXJ9_VIGUN</name>
<accession>A0A4D6MXJ9</accession>
<protein>
    <submittedName>
        <fullName evidence="9">Protein brassinosteroid insensitive 1</fullName>
    </submittedName>
</protein>
<dbReference type="GO" id="GO:0016020">
    <property type="term" value="C:membrane"/>
    <property type="evidence" value="ECO:0007669"/>
    <property type="project" value="UniProtKB-SubCell"/>
</dbReference>
<dbReference type="InterPro" id="IPR046956">
    <property type="entry name" value="RLP23-like"/>
</dbReference>
<evidence type="ECO:0000256" key="7">
    <source>
        <dbReference type="ARBA" id="ARBA00023180"/>
    </source>
</evidence>
<reference evidence="9 10" key="1">
    <citation type="submission" date="2019-04" db="EMBL/GenBank/DDBJ databases">
        <title>An improved genome assembly and genetic linkage map for asparagus bean, Vigna unguiculata ssp. sesquipedialis.</title>
        <authorList>
            <person name="Xia Q."/>
            <person name="Zhang R."/>
            <person name="Dong Y."/>
        </authorList>
    </citation>
    <scope>NUCLEOTIDE SEQUENCE [LARGE SCALE GENOMIC DNA]</scope>
    <source>
        <tissue evidence="9">Leaf</tissue>
    </source>
</reference>
<dbReference type="InterPro" id="IPR001611">
    <property type="entry name" value="Leu-rich_rpt"/>
</dbReference>
<sequence length="158" mass="17995">MLSGTIPKEIGNLEPLESIDFSRNFFSGEIPQTMSSLHYLEVLNLSFNNFNGKIPSGTQLGSSNLSYMGNSGLCGFPLSKICPEDEISHNTKSIGEEEGDESEVHSMFYMGLGIGFAVRFWGVLGTIFFNRRCRHAYFRFLHQIYDFTIQKMLQIYYF</sequence>
<dbReference type="AlphaFoldDB" id="A0A4D6MXJ9"/>
<feature type="transmembrane region" description="Helical" evidence="8">
    <location>
        <begin position="107"/>
        <end position="129"/>
    </location>
</feature>
<evidence type="ECO:0000256" key="5">
    <source>
        <dbReference type="ARBA" id="ARBA00023136"/>
    </source>
</evidence>
<gene>
    <name evidence="9" type="ORF">DEO72_LG9g424</name>
</gene>
<dbReference type="PANTHER" id="PTHR48063:SF98">
    <property type="entry name" value="LRR RECEPTOR-LIKE SERINE_THREONINE-PROTEIN KINASE FLS2"/>
    <property type="match status" value="1"/>
</dbReference>
<keyword evidence="5 8" id="KW-0472">Membrane</keyword>
<keyword evidence="3" id="KW-0732">Signal</keyword>
<keyword evidence="4 8" id="KW-1133">Transmembrane helix</keyword>
<evidence type="ECO:0000256" key="3">
    <source>
        <dbReference type="ARBA" id="ARBA00022729"/>
    </source>
</evidence>
<dbReference type="Proteomes" id="UP000501690">
    <property type="component" value="Linkage Group LG9"/>
</dbReference>
<evidence type="ECO:0000256" key="4">
    <source>
        <dbReference type="ARBA" id="ARBA00022989"/>
    </source>
</evidence>
<evidence type="ECO:0000256" key="1">
    <source>
        <dbReference type="ARBA" id="ARBA00004479"/>
    </source>
</evidence>
<dbReference type="InterPro" id="IPR032675">
    <property type="entry name" value="LRR_dom_sf"/>
</dbReference>
<dbReference type="SUPFAM" id="SSF52058">
    <property type="entry name" value="L domain-like"/>
    <property type="match status" value="1"/>
</dbReference>